<dbReference type="EMBL" id="JAGYWB010000018">
    <property type="protein sequence ID" value="KAI0492661.1"/>
    <property type="molecule type" value="Genomic_DNA"/>
</dbReference>
<dbReference type="OrthoDB" id="678664at2759"/>
<protein>
    <recommendedName>
        <fullName evidence="2">CRIB domain-containing protein</fullName>
    </recommendedName>
</protein>
<dbReference type="InterPro" id="IPR000095">
    <property type="entry name" value="CRIB_dom"/>
</dbReference>
<dbReference type="CDD" id="cd00132">
    <property type="entry name" value="CRIB"/>
    <property type="match status" value="1"/>
</dbReference>
<feature type="region of interest" description="Disordered" evidence="1">
    <location>
        <begin position="20"/>
        <end position="60"/>
    </location>
</feature>
<dbReference type="Proteomes" id="UP000829196">
    <property type="component" value="Unassembled WGS sequence"/>
</dbReference>
<feature type="domain" description="CRIB" evidence="2">
    <location>
        <begin position="101"/>
        <end position="114"/>
    </location>
</feature>
<proteinExistence type="predicted"/>
<evidence type="ECO:0000259" key="2">
    <source>
        <dbReference type="PROSITE" id="PS50108"/>
    </source>
</evidence>
<keyword evidence="4" id="KW-1185">Reference proteome</keyword>
<comment type="caution">
    <text evidence="3">The sequence shown here is derived from an EMBL/GenBank/DDBJ whole genome shotgun (WGS) entry which is preliminary data.</text>
</comment>
<evidence type="ECO:0000256" key="1">
    <source>
        <dbReference type="SAM" id="MobiDB-lite"/>
    </source>
</evidence>
<gene>
    <name evidence="3" type="ORF">KFK09_026937</name>
</gene>
<dbReference type="PANTHER" id="PTHR46931:SF14">
    <property type="entry name" value="CRIB DOMAIN-CONTAINING PROTEIN RIC2"/>
    <property type="match status" value="1"/>
</dbReference>
<evidence type="ECO:0000313" key="3">
    <source>
        <dbReference type="EMBL" id="KAI0492661.1"/>
    </source>
</evidence>
<dbReference type="PANTHER" id="PTHR46931">
    <property type="entry name" value="CRIB DOMAIN-CONTAINING PROTEIN RIC2"/>
    <property type="match status" value="1"/>
</dbReference>
<dbReference type="InterPro" id="IPR036936">
    <property type="entry name" value="CRIB_dom_sf"/>
</dbReference>
<dbReference type="Gene3D" id="3.90.810.10">
    <property type="entry name" value="CRIB domain"/>
    <property type="match status" value="1"/>
</dbReference>
<dbReference type="InterPro" id="IPR044509">
    <property type="entry name" value="RIC2/4"/>
</dbReference>
<dbReference type="PROSITE" id="PS50108">
    <property type="entry name" value="CRIB"/>
    <property type="match status" value="1"/>
</dbReference>
<sequence length="157" mass="17200">MRERMERFVGFPFSVSCVSQSSVDVLETSHPRRSRSERAPSTPPINEETSERDQGKMTTKGLTGAINISAGIHKAVMKGIKSFSQLFFEREAEDELDIMEIGYPTDVQHVGHVGVDGSTGAGLDAMDGWSKAPDQLSFFLPPLSLRQFELAGMNHAG</sequence>
<feature type="compositionally biased region" description="Basic and acidic residues" evidence="1">
    <location>
        <begin position="27"/>
        <end position="38"/>
    </location>
</feature>
<reference evidence="3" key="1">
    <citation type="journal article" date="2022" name="Front. Genet.">
        <title>Chromosome-Scale Assembly of the Dendrobium nobile Genome Provides Insights Into the Molecular Mechanism of the Biosynthesis of the Medicinal Active Ingredient of Dendrobium.</title>
        <authorList>
            <person name="Xu Q."/>
            <person name="Niu S.-C."/>
            <person name="Li K.-L."/>
            <person name="Zheng P.-J."/>
            <person name="Zhang X.-J."/>
            <person name="Jia Y."/>
            <person name="Liu Y."/>
            <person name="Niu Y.-X."/>
            <person name="Yu L.-H."/>
            <person name="Chen D.-F."/>
            <person name="Zhang G.-Q."/>
        </authorList>
    </citation>
    <scope>NUCLEOTIDE SEQUENCE</scope>
    <source>
        <tissue evidence="3">Leaf</tissue>
    </source>
</reference>
<dbReference type="Pfam" id="PF00786">
    <property type="entry name" value="PBD"/>
    <property type="match status" value="1"/>
</dbReference>
<dbReference type="AlphaFoldDB" id="A0A8T3A9N0"/>
<evidence type="ECO:0000313" key="4">
    <source>
        <dbReference type="Proteomes" id="UP000829196"/>
    </source>
</evidence>
<name>A0A8T3A9N0_DENNO</name>
<organism evidence="3 4">
    <name type="scientific">Dendrobium nobile</name>
    <name type="common">Orchid</name>
    <dbReference type="NCBI Taxonomy" id="94219"/>
    <lineage>
        <taxon>Eukaryota</taxon>
        <taxon>Viridiplantae</taxon>
        <taxon>Streptophyta</taxon>
        <taxon>Embryophyta</taxon>
        <taxon>Tracheophyta</taxon>
        <taxon>Spermatophyta</taxon>
        <taxon>Magnoliopsida</taxon>
        <taxon>Liliopsida</taxon>
        <taxon>Asparagales</taxon>
        <taxon>Orchidaceae</taxon>
        <taxon>Epidendroideae</taxon>
        <taxon>Malaxideae</taxon>
        <taxon>Dendrobiinae</taxon>
        <taxon>Dendrobium</taxon>
    </lineage>
</organism>
<accession>A0A8T3A9N0</accession>